<accession>A0A0F9I9B0</accession>
<name>A0A0F9I9B0_9ZZZZ</name>
<dbReference type="EMBL" id="LAZR01021819">
    <property type="protein sequence ID" value="KKL84012.1"/>
    <property type="molecule type" value="Genomic_DNA"/>
</dbReference>
<sequence>MTTYTQEEFFETGAASVLPFHNAGTDVLAAGVVLPARLQPEPTTTIEPPVLDELMDDAVVSAMIKDQTQAKADVCDRMRGELEQALSRYNAT</sequence>
<protein>
    <submittedName>
        <fullName evidence="1">Uncharacterized protein</fullName>
    </submittedName>
</protein>
<proteinExistence type="predicted"/>
<gene>
    <name evidence="1" type="ORF">LCGC14_1969020</name>
</gene>
<evidence type="ECO:0000313" key="1">
    <source>
        <dbReference type="EMBL" id="KKL84012.1"/>
    </source>
</evidence>
<feature type="non-terminal residue" evidence="1">
    <location>
        <position position="92"/>
    </location>
</feature>
<dbReference type="AlphaFoldDB" id="A0A0F9I9B0"/>
<comment type="caution">
    <text evidence="1">The sequence shown here is derived from an EMBL/GenBank/DDBJ whole genome shotgun (WGS) entry which is preliminary data.</text>
</comment>
<organism evidence="1">
    <name type="scientific">marine sediment metagenome</name>
    <dbReference type="NCBI Taxonomy" id="412755"/>
    <lineage>
        <taxon>unclassified sequences</taxon>
        <taxon>metagenomes</taxon>
        <taxon>ecological metagenomes</taxon>
    </lineage>
</organism>
<reference evidence="1" key="1">
    <citation type="journal article" date="2015" name="Nature">
        <title>Complex archaea that bridge the gap between prokaryotes and eukaryotes.</title>
        <authorList>
            <person name="Spang A."/>
            <person name="Saw J.H."/>
            <person name="Jorgensen S.L."/>
            <person name="Zaremba-Niedzwiedzka K."/>
            <person name="Martijn J."/>
            <person name="Lind A.E."/>
            <person name="van Eijk R."/>
            <person name="Schleper C."/>
            <person name="Guy L."/>
            <person name="Ettema T.J."/>
        </authorList>
    </citation>
    <scope>NUCLEOTIDE SEQUENCE</scope>
</reference>